<evidence type="ECO:0000256" key="8">
    <source>
        <dbReference type="ARBA" id="ARBA00022999"/>
    </source>
</evidence>
<keyword evidence="5 15" id="KW-0547">Nucleotide-binding</keyword>
<feature type="domain" description="SH3" evidence="17">
    <location>
        <begin position="84"/>
        <end position="145"/>
    </location>
</feature>
<evidence type="ECO:0000256" key="15">
    <source>
        <dbReference type="RuleBase" id="RU362096"/>
    </source>
</evidence>
<dbReference type="SMART" id="SM00219">
    <property type="entry name" value="TyrKc"/>
    <property type="match status" value="1"/>
</dbReference>
<proteinExistence type="inferred from homology"/>
<keyword evidence="1 14" id="KW-0728">SH3 domain</keyword>
<dbReference type="SMART" id="SM00326">
    <property type="entry name" value="SH3"/>
    <property type="match status" value="1"/>
</dbReference>
<evidence type="ECO:0000256" key="7">
    <source>
        <dbReference type="ARBA" id="ARBA00022840"/>
    </source>
</evidence>
<keyword evidence="11" id="KW-0449">Lipoprotein</keyword>
<evidence type="ECO:0000256" key="10">
    <source>
        <dbReference type="ARBA" id="ARBA00023139"/>
    </source>
</evidence>
<dbReference type="GO" id="GO:0030182">
    <property type="term" value="P:neuron differentiation"/>
    <property type="evidence" value="ECO:0007669"/>
    <property type="project" value="UniProtKB-ARBA"/>
</dbReference>
<dbReference type="InterPro" id="IPR035750">
    <property type="entry name" value="Fyn/Yrk_SH3"/>
</dbReference>
<dbReference type="GO" id="GO:0005737">
    <property type="term" value="C:cytoplasm"/>
    <property type="evidence" value="ECO:0007669"/>
    <property type="project" value="UniProtKB-SubCell"/>
</dbReference>
<organism evidence="19 20">
    <name type="scientific">Gadus morhua</name>
    <name type="common">Atlantic cod</name>
    <dbReference type="NCBI Taxonomy" id="8049"/>
    <lineage>
        <taxon>Eukaryota</taxon>
        <taxon>Metazoa</taxon>
        <taxon>Chordata</taxon>
        <taxon>Craniata</taxon>
        <taxon>Vertebrata</taxon>
        <taxon>Euteleostomi</taxon>
        <taxon>Actinopterygii</taxon>
        <taxon>Neopterygii</taxon>
        <taxon>Teleostei</taxon>
        <taxon>Neoteleostei</taxon>
        <taxon>Acanthomorphata</taxon>
        <taxon>Zeiogadaria</taxon>
        <taxon>Gadariae</taxon>
        <taxon>Gadiformes</taxon>
        <taxon>Gadoidei</taxon>
        <taxon>Gadidae</taxon>
        <taxon>Gadus</taxon>
    </lineage>
</organism>
<dbReference type="PROSITE" id="PS00109">
    <property type="entry name" value="PROTEIN_KINASE_TYR"/>
    <property type="match status" value="1"/>
</dbReference>
<feature type="domain" description="Protein kinase" evidence="18">
    <location>
        <begin position="204"/>
        <end position="471"/>
    </location>
</feature>
<evidence type="ECO:0000256" key="3">
    <source>
        <dbReference type="ARBA" id="ARBA00022679"/>
    </source>
</evidence>
<evidence type="ECO:0000256" key="1">
    <source>
        <dbReference type="ARBA" id="ARBA00022443"/>
    </source>
</evidence>
<dbReference type="Proteomes" id="UP000694546">
    <property type="component" value="Chromosome 5"/>
</dbReference>
<evidence type="ECO:0000256" key="11">
    <source>
        <dbReference type="ARBA" id="ARBA00023288"/>
    </source>
</evidence>
<dbReference type="AlphaFoldDB" id="A0A8C5C2P8"/>
<dbReference type="CDD" id="cd12006">
    <property type="entry name" value="SH3_Fyn_Yrk"/>
    <property type="match status" value="1"/>
</dbReference>
<dbReference type="Ensembl" id="ENSGMOT00000057769.1">
    <property type="protein sequence ID" value="ENSGMOP00000054315.1"/>
    <property type="gene ID" value="ENSGMOG00000011103.2"/>
</dbReference>
<dbReference type="GO" id="GO:0004715">
    <property type="term" value="F:non-membrane spanning protein tyrosine kinase activity"/>
    <property type="evidence" value="ECO:0007669"/>
    <property type="project" value="UniProtKB-EC"/>
</dbReference>
<sequence length="484" mass="54448">MGCVQCKDKEAAKLTDEPREPTSLPQNVGYLYGADPTPQHYPSFGVTAIPNYNNFHGGATQGVTVFGGVHTSSQSGTLRSRGGTGVTLFVALYDYEARTEDDLSFRKGEKFQILNSIEGDWWEARSLTTGGTGYIPSNYVAPVDSIQAEDWYFGKLGRKDAERQLLSNGNPRGTFLIRESETTKGAFSLSIQDWDDIKGDHVKHYKIRKLDSGGYYITTRAQFETLQQLVQHYSGTWNGTTKVAVKTLKPGTMSPESFLEEAQIMKKLRHDKLVQLYAVVSEEPIYIITEYMSKGSLLDFLKDGEGRSLKLPNLVDMAAQVAAGMAYIERMNYIHRDLRSANILVGDSLVCKIADFGLARLIEDNEYTARQGAKFPIKWTAPEAALYGKFTIKSDVWSFGILLTELVTKGRVPYPGMNNREVLEQVERGYRMPCPQDCPISLHELMVQCWKKDPEERPTFEYLQAFLEDYFTATEPQYQPGDNL</sequence>
<evidence type="ECO:0000313" key="20">
    <source>
        <dbReference type="Proteomes" id="UP000694546"/>
    </source>
</evidence>
<gene>
    <name evidence="19" type="primary">fyna</name>
</gene>
<dbReference type="GO" id="GO:0005524">
    <property type="term" value="F:ATP binding"/>
    <property type="evidence" value="ECO:0007669"/>
    <property type="project" value="UniProtKB-UniRule"/>
</dbReference>
<protein>
    <recommendedName>
        <fullName evidence="15">Tyrosine-protein kinase</fullName>
        <ecNumber evidence="15">2.7.10.2</ecNumber>
    </recommendedName>
</protein>
<evidence type="ECO:0000256" key="9">
    <source>
        <dbReference type="ARBA" id="ARBA00023137"/>
    </source>
</evidence>
<keyword evidence="9 15" id="KW-0829">Tyrosine-protein kinase</keyword>
<evidence type="ECO:0000313" key="19">
    <source>
        <dbReference type="Ensembl" id="ENSGMOP00000054315.1"/>
    </source>
</evidence>
<dbReference type="EC" id="2.7.10.2" evidence="15"/>
<dbReference type="Pfam" id="PF00018">
    <property type="entry name" value="SH3_1"/>
    <property type="match status" value="1"/>
</dbReference>
<dbReference type="InterPro" id="IPR036028">
    <property type="entry name" value="SH3-like_dom_sf"/>
</dbReference>
<dbReference type="PRINTS" id="PR00401">
    <property type="entry name" value="SH2DOMAIN"/>
</dbReference>
<evidence type="ECO:0000256" key="2">
    <source>
        <dbReference type="ARBA" id="ARBA00022553"/>
    </source>
</evidence>
<evidence type="ECO:0000256" key="12">
    <source>
        <dbReference type="ARBA" id="ARBA00051245"/>
    </source>
</evidence>
<dbReference type="Pfam" id="PF00017">
    <property type="entry name" value="SH2"/>
    <property type="match status" value="1"/>
</dbReference>
<dbReference type="PROSITE" id="PS50002">
    <property type="entry name" value="SH3"/>
    <property type="match status" value="1"/>
</dbReference>
<keyword evidence="8 13" id="KW-0727">SH2 domain</keyword>
<keyword evidence="7 15" id="KW-0067">ATP-binding</keyword>
<keyword evidence="3 15" id="KW-0808">Transferase</keyword>
<reference evidence="19" key="1">
    <citation type="submission" date="2025-08" db="UniProtKB">
        <authorList>
            <consortium name="Ensembl"/>
        </authorList>
    </citation>
    <scope>IDENTIFICATION</scope>
</reference>
<dbReference type="GO" id="GO:0048468">
    <property type="term" value="P:cell development"/>
    <property type="evidence" value="ECO:0007669"/>
    <property type="project" value="UniProtKB-ARBA"/>
</dbReference>
<dbReference type="GO" id="GO:0050793">
    <property type="term" value="P:regulation of developmental process"/>
    <property type="evidence" value="ECO:0007669"/>
    <property type="project" value="UniProtKB-ARBA"/>
</dbReference>
<dbReference type="InterPro" id="IPR008266">
    <property type="entry name" value="Tyr_kinase_AS"/>
</dbReference>
<dbReference type="Gene3D" id="3.30.200.20">
    <property type="entry name" value="Phosphorylase Kinase, domain 1"/>
    <property type="match status" value="1"/>
</dbReference>
<dbReference type="InterPro" id="IPR036860">
    <property type="entry name" value="SH2_dom_sf"/>
</dbReference>
<keyword evidence="2" id="KW-0597">Phosphoprotein</keyword>
<dbReference type="PRINTS" id="PR00452">
    <property type="entry name" value="SH3DOMAIN"/>
</dbReference>
<dbReference type="GO" id="GO:0012505">
    <property type="term" value="C:endomembrane system"/>
    <property type="evidence" value="ECO:0007669"/>
    <property type="project" value="UniProtKB-SubCell"/>
</dbReference>
<comment type="catalytic activity">
    <reaction evidence="12 15">
        <text>L-tyrosyl-[protein] + ATP = O-phospho-L-tyrosyl-[protein] + ADP + H(+)</text>
        <dbReference type="Rhea" id="RHEA:10596"/>
        <dbReference type="Rhea" id="RHEA-COMP:10136"/>
        <dbReference type="Rhea" id="RHEA-COMP:20101"/>
        <dbReference type="ChEBI" id="CHEBI:15378"/>
        <dbReference type="ChEBI" id="CHEBI:30616"/>
        <dbReference type="ChEBI" id="CHEBI:46858"/>
        <dbReference type="ChEBI" id="CHEBI:61978"/>
        <dbReference type="ChEBI" id="CHEBI:456216"/>
        <dbReference type="EC" id="2.7.10.2"/>
    </reaction>
</comment>
<keyword evidence="10" id="KW-0564">Palmitate</keyword>
<dbReference type="Gene3D" id="1.10.510.10">
    <property type="entry name" value="Transferase(Phosphotransferase) domain 1"/>
    <property type="match status" value="1"/>
</dbReference>
<dbReference type="InterPro" id="IPR000980">
    <property type="entry name" value="SH2"/>
</dbReference>
<dbReference type="PROSITE" id="PS50001">
    <property type="entry name" value="SH2"/>
    <property type="match status" value="1"/>
</dbReference>
<dbReference type="SUPFAM" id="SSF50044">
    <property type="entry name" value="SH3-domain"/>
    <property type="match status" value="1"/>
</dbReference>
<dbReference type="PROSITE" id="PS50011">
    <property type="entry name" value="PROTEIN_KINASE_DOM"/>
    <property type="match status" value="1"/>
</dbReference>
<name>A0A8C5C2P8_GADMO</name>
<evidence type="ECO:0000256" key="5">
    <source>
        <dbReference type="ARBA" id="ARBA00022741"/>
    </source>
</evidence>
<dbReference type="GeneTree" id="ENSGT00940000155462"/>
<evidence type="ECO:0000256" key="6">
    <source>
        <dbReference type="ARBA" id="ARBA00022777"/>
    </source>
</evidence>
<evidence type="ECO:0000259" key="16">
    <source>
        <dbReference type="PROSITE" id="PS50001"/>
    </source>
</evidence>
<reference evidence="19" key="2">
    <citation type="submission" date="2025-09" db="UniProtKB">
        <authorList>
            <consortium name="Ensembl"/>
        </authorList>
    </citation>
    <scope>IDENTIFICATION</scope>
</reference>
<keyword evidence="6 15" id="KW-0418">Kinase</keyword>
<dbReference type="SMART" id="SM00252">
    <property type="entry name" value="SH2"/>
    <property type="match status" value="1"/>
</dbReference>
<comment type="similarity">
    <text evidence="15">Belongs to the protein kinase superfamily. Tyr protein kinase family.</text>
</comment>
<dbReference type="Gene3D" id="3.30.505.10">
    <property type="entry name" value="SH2 domain"/>
    <property type="match status" value="1"/>
</dbReference>
<evidence type="ECO:0000259" key="18">
    <source>
        <dbReference type="PROSITE" id="PS50011"/>
    </source>
</evidence>
<dbReference type="Gene3D" id="2.30.30.40">
    <property type="entry name" value="SH3 Domains"/>
    <property type="match status" value="1"/>
</dbReference>
<dbReference type="InterPro" id="IPR001245">
    <property type="entry name" value="Ser-Thr/Tyr_kinase_cat_dom"/>
</dbReference>
<keyword evidence="20" id="KW-1185">Reference proteome</keyword>
<dbReference type="SUPFAM" id="SSF56112">
    <property type="entry name" value="Protein kinase-like (PK-like)"/>
    <property type="match status" value="1"/>
</dbReference>
<dbReference type="InterPro" id="IPR000719">
    <property type="entry name" value="Prot_kinase_dom"/>
</dbReference>
<dbReference type="Pfam" id="PF07714">
    <property type="entry name" value="PK_Tyr_Ser-Thr"/>
    <property type="match status" value="1"/>
</dbReference>
<dbReference type="SUPFAM" id="SSF55550">
    <property type="entry name" value="SH2 domain"/>
    <property type="match status" value="1"/>
</dbReference>
<dbReference type="PRINTS" id="PR00109">
    <property type="entry name" value="TYRKINASE"/>
</dbReference>
<dbReference type="InterPro" id="IPR020635">
    <property type="entry name" value="Tyr_kinase_cat_dom"/>
</dbReference>
<evidence type="ECO:0000256" key="13">
    <source>
        <dbReference type="PROSITE-ProRule" id="PRU00191"/>
    </source>
</evidence>
<dbReference type="InterPro" id="IPR001452">
    <property type="entry name" value="SH3_domain"/>
</dbReference>
<dbReference type="InterPro" id="IPR050198">
    <property type="entry name" value="Non-receptor_tyrosine_kinases"/>
</dbReference>
<dbReference type="PANTHER" id="PTHR24418">
    <property type="entry name" value="TYROSINE-PROTEIN KINASE"/>
    <property type="match status" value="1"/>
</dbReference>
<keyword evidence="4" id="KW-0519">Myristate</keyword>
<dbReference type="InterPro" id="IPR011009">
    <property type="entry name" value="Kinase-like_dom_sf"/>
</dbReference>
<evidence type="ECO:0000256" key="14">
    <source>
        <dbReference type="PROSITE-ProRule" id="PRU00192"/>
    </source>
</evidence>
<accession>A0A8C5C2P8</accession>
<evidence type="ECO:0000256" key="4">
    <source>
        <dbReference type="ARBA" id="ARBA00022707"/>
    </source>
</evidence>
<evidence type="ECO:0000259" key="17">
    <source>
        <dbReference type="PROSITE" id="PS50002"/>
    </source>
</evidence>
<feature type="domain" description="SH2" evidence="16">
    <location>
        <begin position="151"/>
        <end position="251"/>
    </location>
</feature>